<keyword evidence="2" id="KW-0564">Palmitate</keyword>
<dbReference type="EMBL" id="GGFK01010770">
    <property type="protein sequence ID" value="MBW44091.1"/>
    <property type="molecule type" value="Transcribed_RNA"/>
</dbReference>
<evidence type="ECO:0000256" key="1">
    <source>
        <dbReference type="ARBA" id="ARBA00022707"/>
    </source>
</evidence>
<keyword evidence="1" id="KW-0519">Myristate</keyword>
<keyword evidence="3" id="KW-0449">Lipoprotein</keyword>
<organism evidence="5">
    <name type="scientific">Anopheles triannulatus</name>
    <dbReference type="NCBI Taxonomy" id="58253"/>
    <lineage>
        <taxon>Eukaryota</taxon>
        <taxon>Metazoa</taxon>
        <taxon>Ecdysozoa</taxon>
        <taxon>Arthropoda</taxon>
        <taxon>Hexapoda</taxon>
        <taxon>Insecta</taxon>
        <taxon>Pterygota</taxon>
        <taxon>Neoptera</taxon>
        <taxon>Endopterygota</taxon>
        <taxon>Diptera</taxon>
        <taxon>Nematocera</taxon>
        <taxon>Culicoidea</taxon>
        <taxon>Culicidae</taxon>
        <taxon>Anophelinae</taxon>
        <taxon>Anopheles</taxon>
    </lineage>
</organism>
<dbReference type="InterPro" id="IPR031632">
    <property type="entry name" value="SVIP"/>
</dbReference>
<dbReference type="GO" id="GO:1904240">
    <property type="term" value="P:negative regulation of VCP-NPL4-UFD1 AAA ATPase complex assembly"/>
    <property type="evidence" value="ECO:0007669"/>
    <property type="project" value="TreeGrafter"/>
</dbReference>
<dbReference type="InterPro" id="IPR055366">
    <property type="entry name" value="SVIP_metazoa"/>
</dbReference>
<dbReference type="Pfam" id="PF15811">
    <property type="entry name" value="SVIP"/>
    <property type="match status" value="1"/>
</dbReference>
<feature type="region of interest" description="Disordered" evidence="4">
    <location>
        <begin position="1"/>
        <end position="81"/>
    </location>
</feature>
<evidence type="ECO:0000256" key="2">
    <source>
        <dbReference type="ARBA" id="ARBA00023139"/>
    </source>
</evidence>
<feature type="compositionally biased region" description="Basic and acidic residues" evidence="4">
    <location>
        <begin position="58"/>
        <end position="67"/>
    </location>
</feature>
<evidence type="ECO:0000256" key="3">
    <source>
        <dbReference type="ARBA" id="ARBA00023288"/>
    </source>
</evidence>
<dbReference type="GO" id="GO:0010508">
    <property type="term" value="P:positive regulation of autophagy"/>
    <property type="evidence" value="ECO:0007669"/>
    <property type="project" value="TreeGrafter"/>
</dbReference>
<reference evidence="5" key="1">
    <citation type="submission" date="2018-01" db="EMBL/GenBank/DDBJ databases">
        <title>An insight into the sialome of Amazonian anophelines.</title>
        <authorList>
            <person name="Ribeiro J.M."/>
            <person name="Scarpassa V."/>
            <person name="Calvo E."/>
        </authorList>
    </citation>
    <scope>NUCLEOTIDE SEQUENCE</scope>
    <source>
        <tissue evidence="5">Salivary glands</tissue>
    </source>
</reference>
<proteinExistence type="predicted"/>
<accession>A0A2M4ATH5</accession>
<dbReference type="AlphaFoldDB" id="A0A2M4ATH5"/>
<dbReference type="GO" id="GO:1904153">
    <property type="term" value="P:negative regulation of retrograde protein transport, ER to cytosol"/>
    <property type="evidence" value="ECO:0007669"/>
    <property type="project" value="TreeGrafter"/>
</dbReference>
<dbReference type="PANTHER" id="PTHR35269">
    <property type="entry name" value="SMALL VCP/P97-INTERACTING PROTEIN"/>
    <property type="match status" value="1"/>
</dbReference>
<dbReference type="GO" id="GO:1904293">
    <property type="term" value="P:negative regulation of ERAD pathway"/>
    <property type="evidence" value="ECO:0007669"/>
    <property type="project" value="TreeGrafter"/>
</dbReference>
<feature type="compositionally biased region" description="Polar residues" evidence="4">
    <location>
        <begin position="72"/>
        <end position="81"/>
    </location>
</feature>
<name>A0A2M4ATH5_9DIPT</name>
<dbReference type="PANTHER" id="PTHR35269:SF1">
    <property type="entry name" value="SMALL VCP_P97-INTERACTING PROTEIN"/>
    <property type="match status" value="1"/>
</dbReference>
<evidence type="ECO:0000313" key="5">
    <source>
        <dbReference type="EMBL" id="MBW44091.1"/>
    </source>
</evidence>
<protein>
    <submittedName>
        <fullName evidence="5">Uncharacterized protein</fullName>
    </submittedName>
</protein>
<feature type="compositionally biased region" description="Basic and acidic residues" evidence="4">
    <location>
        <begin position="21"/>
        <end position="51"/>
    </location>
</feature>
<dbReference type="GO" id="GO:0005789">
    <property type="term" value="C:endoplasmic reticulum membrane"/>
    <property type="evidence" value="ECO:0007669"/>
    <property type="project" value="TreeGrafter"/>
</dbReference>
<sequence length="81" mass="9544">MGLCSSCFGGSAEEELISPDIETRRQQQREAAERRRIEQESRGIKDLDKVRRQQQRAQDLERREQEAARMGNQPTLKWQQD</sequence>
<evidence type="ECO:0000256" key="4">
    <source>
        <dbReference type="SAM" id="MobiDB-lite"/>
    </source>
</evidence>